<dbReference type="Gene3D" id="2.40.40.20">
    <property type="match status" value="1"/>
</dbReference>
<protein>
    <submittedName>
        <fullName evidence="12">Thiosulfate reductase/polysulfide reductase chain A</fullName>
    </submittedName>
</protein>
<dbReference type="InterPro" id="IPR006963">
    <property type="entry name" value="Mopterin_OxRdtase_4Fe-4S_dom"/>
</dbReference>
<dbReference type="NCBIfam" id="TIGR01409">
    <property type="entry name" value="TAT_signal_seq"/>
    <property type="match status" value="1"/>
</dbReference>
<dbReference type="Pfam" id="PF01568">
    <property type="entry name" value="Molydop_binding"/>
    <property type="match status" value="1"/>
</dbReference>
<evidence type="ECO:0000256" key="10">
    <source>
        <dbReference type="ARBA" id="ARBA00023014"/>
    </source>
</evidence>
<dbReference type="EMBL" id="JACHHB010000007">
    <property type="protein sequence ID" value="MBB5173614.1"/>
    <property type="molecule type" value="Genomic_DNA"/>
</dbReference>
<evidence type="ECO:0000256" key="9">
    <source>
        <dbReference type="ARBA" id="ARBA00023004"/>
    </source>
</evidence>
<evidence type="ECO:0000313" key="12">
    <source>
        <dbReference type="EMBL" id="MBB5173614.1"/>
    </source>
</evidence>
<reference evidence="12 13" key="1">
    <citation type="submission" date="2020-08" db="EMBL/GenBank/DDBJ databases">
        <title>Genomic Encyclopedia of Type Strains, Phase IV (KMG-IV): sequencing the most valuable type-strain genomes for metagenomic binning, comparative biology and taxonomic classification.</title>
        <authorList>
            <person name="Goeker M."/>
        </authorList>
    </citation>
    <scope>NUCLEOTIDE SEQUENCE [LARGE SCALE GENOMIC DNA]</scope>
    <source>
        <strain evidence="12 13">DSM 24696</strain>
    </source>
</reference>
<accession>A0A840QQG5</accession>
<evidence type="ECO:0000256" key="6">
    <source>
        <dbReference type="ARBA" id="ARBA00022723"/>
    </source>
</evidence>
<dbReference type="PROSITE" id="PS51318">
    <property type="entry name" value="TAT"/>
    <property type="match status" value="1"/>
</dbReference>
<evidence type="ECO:0000256" key="2">
    <source>
        <dbReference type="ARBA" id="ARBA00001966"/>
    </source>
</evidence>
<dbReference type="InterPro" id="IPR006656">
    <property type="entry name" value="Mopterin_OxRdtase"/>
</dbReference>
<dbReference type="AlphaFoldDB" id="A0A840QQG5"/>
<evidence type="ECO:0000256" key="3">
    <source>
        <dbReference type="ARBA" id="ARBA00010312"/>
    </source>
</evidence>
<keyword evidence="9" id="KW-0408">Iron</keyword>
<dbReference type="InterPro" id="IPR050612">
    <property type="entry name" value="Prok_Mopterin_Oxidored"/>
</dbReference>
<dbReference type="Gene3D" id="3.30.2070.10">
    <property type="entry name" value="Formate dehydrogenase/DMSO reductase"/>
    <property type="match status" value="1"/>
</dbReference>
<evidence type="ECO:0000256" key="5">
    <source>
        <dbReference type="ARBA" id="ARBA00022505"/>
    </source>
</evidence>
<dbReference type="InterPro" id="IPR006657">
    <property type="entry name" value="MoPterin_dinucl-bd_dom"/>
</dbReference>
<comment type="cofactor">
    <cofactor evidence="2">
        <name>[4Fe-4S] cluster</name>
        <dbReference type="ChEBI" id="CHEBI:49883"/>
    </cofactor>
</comment>
<keyword evidence="10" id="KW-0411">Iron-sulfur</keyword>
<dbReference type="PROSITE" id="PS00551">
    <property type="entry name" value="MOLYBDOPTERIN_PROK_1"/>
    <property type="match status" value="1"/>
</dbReference>
<keyword evidence="4" id="KW-0004">4Fe-4S</keyword>
<comment type="cofactor">
    <cofactor evidence="1">
        <name>Mo-bis(molybdopterin guanine dinucleotide)</name>
        <dbReference type="ChEBI" id="CHEBI:60539"/>
    </cofactor>
</comment>
<evidence type="ECO:0000256" key="4">
    <source>
        <dbReference type="ARBA" id="ARBA00022485"/>
    </source>
</evidence>
<dbReference type="InterPro" id="IPR027467">
    <property type="entry name" value="MopterinOxRdtase_cofactor_BS"/>
</dbReference>
<evidence type="ECO:0000313" key="13">
    <source>
        <dbReference type="Proteomes" id="UP000551878"/>
    </source>
</evidence>
<dbReference type="GO" id="GO:0046872">
    <property type="term" value="F:metal ion binding"/>
    <property type="evidence" value="ECO:0007669"/>
    <property type="project" value="UniProtKB-KW"/>
</dbReference>
<dbReference type="Proteomes" id="UP000551878">
    <property type="component" value="Unassembled WGS sequence"/>
</dbReference>
<name>A0A840QQG5_9BACI</name>
<evidence type="ECO:0000259" key="11">
    <source>
        <dbReference type="PROSITE" id="PS51669"/>
    </source>
</evidence>
<dbReference type="Gene3D" id="2.20.25.90">
    <property type="entry name" value="ADC-like domains"/>
    <property type="match status" value="1"/>
</dbReference>
<dbReference type="PANTHER" id="PTHR43742">
    <property type="entry name" value="TRIMETHYLAMINE-N-OXIDE REDUCTASE"/>
    <property type="match status" value="1"/>
</dbReference>
<dbReference type="PROSITE" id="PS51669">
    <property type="entry name" value="4FE4S_MOW_BIS_MGD"/>
    <property type="match status" value="1"/>
</dbReference>
<dbReference type="PANTHER" id="PTHR43742:SF9">
    <property type="entry name" value="TETRATHIONATE REDUCTASE SUBUNIT A"/>
    <property type="match status" value="1"/>
</dbReference>
<dbReference type="InterPro" id="IPR019546">
    <property type="entry name" value="TAT_signal_bac_arc"/>
</dbReference>
<sequence length="725" mass="79978">MLKSKMTRRTFLKASAITGVVAASASYVGRGNISDASSIQDAEKIPNLCNGCSSRCGMTVTVSDGRVVRVDGNPLHSRSRGTLCGRAHGAALLAYHPDRLTEPLKKNENGEFEPISWEQAYKEIGEKLQTIINEHGPDSFAYFQNPKRVQRLYGDRFVEALGSANIFSHNASCNLSRDTGFKHVLGGVPSGDVANAKVTLFIGRSYGDGIRPSQLQNLVTAKDNGSKIYIVDPRLNSTSNLADEWLPIKPGTDLALLLAIANVLIEENLYDKEFCEEHGNRFEDFEREMKQYTPEWASDKTDLSVDVIKQVARDLGENRPKAIVEQSWKGAFGCNYENSTETARMVGLVNALLGNINVDGGMLFTSGPSLESPDNLKEPGELKPRVDGAGIKGEKWYLADTAKGVGNAVPDFVKEGKLKAAFCQHHNPVRNHPDYEVMKEGYEGLDLLVVVDIWMSETAEVADYVLPESSWLERTEAVEGLGGKTPTVNLRVQAIDKIHPKTKNFSEIMSELADEMGLSDYFTDLETENRTACEKLGISYDELLEQGTIQLESTWEPGYQGSNTESGKVEFACQAFEDAGFTAVPKWVEPKVTIPEGEFRLIHGKQNIHSHTYSTNIPKLAQISKEYNLDSVWINKKRADELGIKDGDPVIIENEMHTGKTTAKVTEAIHPEAAFYPSHYGSRASLTYNDDNGLSINDYTPHQYEAMSGAPNMMETSVQIKKDGA</sequence>
<dbReference type="Pfam" id="PF00384">
    <property type="entry name" value="Molybdopterin"/>
    <property type="match status" value="1"/>
</dbReference>
<keyword evidence="13" id="KW-1185">Reference proteome</keyword>
<dbReference type="GO" id="GO:0043546">
    <property type="term" value="F:molybdopterin cofactor binding"/>
    <property type="evidence" value="ECO:0007669"/>
    <property type="project" value="InterPro"/>
</dbReference>
<dbReference type="Gene3D" id="3.40.50.740">
    <property type="match status" value="1"/>
</dbReference>
<dbReference type="InterPro" id="IPR006655">
    <property type="entry name" value="Mopterin_OxRdtase_prok_CS"/>
</dbReference>
<keyword evidence="6" id="KW-0479">Metal-binding</keyword>
<comment type="similarity">
    <text evidence="3">Belongs to the prokaryotic molybdopterin-containing oxidoreductase family.</text>
</comment>
<feature type="domain" description="4Fe-4S Mo/W bis-MGD-type" evidence="11">
    <location>
        <begin position="42"/>
        <end position="98"/>
    </location>
</feature>
<evidence type="ECO:0000256" key="7">
    <source>
        <dbReference type="ARBA" id="ARBA00022729"/>
    </source>
</evidence>
<evidence type="ECO:0000256" key="1">
    <source>
        <dbReference type="ARBA" id="ARBA00001942"/>
    </source>
</evidence>
<keyword evidence="5" id="KW-0500">Molybdenum</keyword>
<dbReference type="Gene3D" id="3.40.228.10">
    <property type="entry name" value="Dimethylsulfoxide Reductase, domain 2"/>
    <property type="match status" value="1"/>
</dbReference>
<comment type="caution">
    <text evidence="12">The sequence shown here is derived from an EMBL/GenBank/DDBJ whole genome shotgun (WGS) entry which is preliminary data.</text>
</comment>
<dbReference type="GO" id="GO:0016491">
    <property type="term" value="F:oxidoreductase activity"/>
    <property type="evidence" value="ECO:0007669"/>
    <property type="project" value="UniProtKB-KW"/>
</dbReference>
<evidence type="ECO:0000256" key="8">
    <source>
        <dbReference type="ARBA" id="ARBA00023002"/>
    </source>
</evidence>
<dbReference type="SMART" id="SM00926">
    <property type="entry name" value="Molybdop_Fe4S4"/>
    <property type="match status" value="1"/>
</dbReference>
<keyword evidence="7" id="KW-0732">Signal</keyword>
<dbReference type="RefSeq" id="WP_184664063.1">
    <property type="nucleotide sequence ID" value="NZ_JACHHB010000007.1"/>
</dbReference>
<dbReference type="PROSITE" id="PS00490">
    <property type="entry name" value="MOLYBDOPTERIN_PROK_2"/>
    <property type="match status" value="1"/>
</dbReference>
<dbReference type="Pfam" id="PF04879">
    <property type="entry name" value="Molybdop_Fe4S4"/>
    <property type="match status" value="1"/>
</dbReference>
<dbReference type="SUPFAM" id="SSF50692">
    <property type="entry name" value="ADC-like"/>
    <property type="match status" value="1"/>
</dbReference>
<keyword evidence="8" id="KW-0560">Oxidoreductase</keyword>
<gene>
    <name evidence="12" type="ORF">HNQ41_001803</name>
</gene>
<dbReference type="InterPro" id="IPR009010">
    <property type="entry name" value="Asp_de-COase-like_dom_sf"/>
</dbReference>
<dbReference type="InterPro" id="IPR006311">
    <property type="entry name" value="TAT_signal"/>
</dbReference>
<proteinExistence type="inferred from homology"/>
<organism evidence="12 13">
    <name type="scientific">Texcoconibacillus texcoconensis</name>
    <dbReference type="NCBI Taxonomy" id="1095777"/>
    <lineage>
        <taxon>Bacteria</taxon>
        <taxon>Bacillati</taxon>
        <taxon>Bacillota</taxon>
        <taxon>Bacilli</taxon>
        <taxon>Bacillales</taxon>
        <taxon>Bacillaceae</taxon>
        <taxon>Texcoconibacillus</taxon>
    </lineage>
</organism>
<dbReference type="GO" id="GO:0051539">
    <property type="term" value="F:4 iron, 4 sulfur cluster binding"/>
    <property type="evidence" value="ECO:0007669"/>
    <property type="project" value="UniProtKB-KW"/>
</dbReference>
<dbReference type="SUPFAM" id="SSF53706">
    <property type="entry name" value="Formate dehydrogenase/DMSO reductase, domains 1-3"/>
    <property type="match status" value="1"/>
</dbReference>